<keyword evidence="7" id="KW-1133">Transmembrane helix</keyword>
<feature type="repeat" description="Solcar" evidence="10">
    <location>
        <begin position="183"/>
        <end position="267"/>
    </location>
</feature>
<dbReference type="PANTHER" id="PTHR45671">
    <property type="entry name" value="SOLUTE CARRIER FAMILY 25 (MITOCHONDRIAL CARRIER PHOSPHATE CARRIER), MEMBER 3, LIKE-RELATED-RELATED"/>
    <property type="match status" value="1"/>
</dbReference>
<protein>
    <recommendedName>
        <fullName evidence="14">Mitochondrial phosphate carrier protein</fullName>
    </recommendedName>
</protein>
<evidence type="ECO:0000256" key="3">
    <source>
        <dbReference type="ARBA" id="ARBA00022448"/>
    </source>
</evidence>
<dbReference type="Gene3D" id="1.50.40.10">
    <property type="entry name" value="Mitochondrial carrier domain"/>
    <property type="match status" value="1"/>
</dbReference>
<evidence type="ECO:0000256" key="9">
    <source>
        <dbReference type="ARBA" id="ARBA00023136"/>
    </source>
</evidence>
<keyword evidence="5" id="KW-0677">Repeat</keyword>
<evidence type="ECO:0008006" key="14">
    <source>
        <dbReference type="Google" id="ProtNLM"/>
    </source>
</evidence>
<evidence type="ECO:0000313" key="13">
    <source>
        <dbReference type="Proteomes" id="UP000631114"/>
    </source>
</evidence>
<dbReference type="PANTHER" id="PTHR45671:SF4">
    <property type="entry name" value="MITOCHONDRIAL PHOSPHATE CARRIER PROTEIN 1, MITOCHONDRIAL"/>
    <property type="match status" value="1"/>
</dbReference>
<feature type="repeat" description="Solcar" evidence="10">
    <location>
        <begin position="284"/>
        <end position="363"/>
    </location>
</feature>
<evidence type="ECO:0000313" key="12">
    <source>
        <dbReference type="EMBL" id="KAF9601994.1"/>
    </source>
</evidence>
<reference evidence="12 13" key="1">
    <citation type="submission" date="2020-10" db="EMBL/GenBank/DDBJ databases">
        <title>The Coptis chinensis genome and diversification of protoberbering-type alkaloids.</title>
        <authorList>
            <person name="Wang B."/>
            <person name="Shu S."/>
            <person name="Song C."/>
            <person name="Liu Y."/>
        </authorList>
    </citation>
    <scope>NUCLEOTIDE SEQUENCE [LARGE SCALE GENOMIC DNA]</scope>
    <source>
        <strain evidence="12">HL-2020</strain>
        <tissue evidence="12">Leaf</tissue>
    </source>
</reference>
<sequence length="380" mass="42480">FKPCVFVHVNVDKHILAYSFKHSLEAFLPWQKTAHRSFSTCSPLFSLFLTYQHYFVGDFIYRDMGLMVEEMESKMRRRVDGRICEEFSAGYYGICTVSGMLSAGTTHLAITPLDVLKVNMQVNPVKYHSIYSGFNSLWREQGAPALWRGWGSKLFGYGAQGGCKFGLYEYFKKFYSDALVGHDKSLIFLASSASAQVFADVALCPFEAVKVRVQVKPYYGKGLIDGFPKLYATEGVFGFYKGLLPLWGRNLPFSIVMFSTFEHSVDFIYSNMIQRRKEDCSRAQQLAVTCAAGYAAGAVGTFVSNPADNIVSSLYNKKADTVMQAVKNIGFVNLFTRSLPIRVALVGPVVTSQWFLYDTIKVLTGLPTSGGLPSRLQEVK</sequence>
<dbReference type="SUPFAM" id="SSF103506">
    <property type="entry name" value="Mitochondrial carrier"/>
    <property type="match status" value="1"/>
</dbReference>
<keyword evidence="6" id="KW-0999">Mitochondrion inner membrane</keyword>
<dbReference type="InterPro" id="IPR023395">
    <property type="entry name" value="MCP_dom_sf"/>
</dbReference>
<dbReference type="Proteomes" id="UP000631114">
    <property type="component" value="Unassembled WGS sequence"/>
</dbReference>
<evidence type="ECO:0000256" key="10">
    <source>
        <dbReference type="PROSITE-ProRule" id="PRU00282"/>
    </source>
</evidence>
<dbReference type="InterPro" id="IPR044677">
    <property type="entry name" value="SLC25A3/Pic2/Mir1-like"/>
</dbReference>
<feature type="non-terminal residue" evidence="12">
    <location>
        <position position="380"/>
    </location>
</feature>
<dbReference type="OrthoDB" id="427452at2759"/>
<dbReference type="GO" id="GO:1990547">
    <property type="term" value="P:mitochondrial phosphate ion transmembrane transport"/>
    <property type="evidence" value="ECO:0007669"/>
    <property type="project" value="InterPro"/>
</dbReference>
<feature type="repeat" description="Solcar" evidence="10">
    <location>
        <begin position="90"/>
        <end position="174"/>
    </location>
</feature>
<evidence type="ECO:0000256" key="4">
    <source>
        <dbReference type="ARBA" id="ARBA00022692"/>
    </source>
</evidence>
<dbReference type="GO" id="GO:0005743">
    <property type="term" value="C:mitochondrial inner membrane"/>
    <property type="evidence" value="ECO:0007669"/>
    <property type="project" value="UniProtKB-SubCell"/>
</dbReference>
<dbReference type="AlphaFoldDB" id="A0A835HM46"/>
<evidence type="ECO:0000256" key="5">
    <source>
        <dbReference type="ARBA" id="ARBA00022737"/>
    </source>
</evidence>
<keyword evidence="8" id="KW-0496">Mitochondrion</keyword>
<keyword evidence="13" id="KW-1185">Reference proteome</keyword>
<name>A0A835HM46_9MAGN</name>
<organism evidence="12 13">
    <name type="scientific">Coptis chinensis</name>
    <dbReference type="NCBI Taxonomy" id="261450"/>
    <lineage>
        <taxon>Eukaryota</taxon>
        <taxon>Viridiplantae</taxon>
        <taxon>Streptophyta</taxon>
        <taxon>Embryophyta</taxon>
        <taxon>Tracheophyta</taxon>
        <taxon>Spermatophyta</taxon>
        <taxon>Magnoliopsida</taxon>
        <taxon>Ranunculales</taxon>
        <taxon>Ranunculaceae</taxon>
        <taxon>Coptidoideae</taxon>
        <taxon>Coptis</taxon>
    </lineage>
</organism>
<keyword evidence="4 10" id="KW-0812">Transmembrane</keyword>
<accession>A0A835HM46</accession>
<evidence type="ECO:0000256" key="6">
    <source>
        <dbReference type="ARBA" id="ARBA00022792"/>
    </source>
</evidence>
<evidence type="ECO:0000256" key="7">
    <source>
        <dbReference type="ARBA" id="ARBA00022989"/>
    </source>
</evidence>
<gene>
    <name evidence="12" type="ORF">IFM89_024540</name>
</gene>
<comment type="subcellular location">
    <subcellularLocation>
        <location evidence="1">Mitochondrion inner membrane</location>
        <topology evidence="1">Multi-pass membrane protein</topology>
    </subcellularLocation>
</comment>
<comment type="caution">
    <text evidence="12">The sequence shown here is derived from an EMBL/GenBank/DDBJ whole genome shotgun (WGS) entry which is preliminary data.</text>
</comment>
<comment type="similarity">
    <text evidence="2 11">Belongs to the mitochondrial carrier (TC 2.A.29) family.</text>
</comment>
<evidence type="ECO:0000256" key="1">
    <source>
        <dbReference type="ARBA" id="ARBA00004448"/>
    </source>
</evidence>
<dbReference type="EMBL" id="JADFTS010000006">
    <property type="protein sequence ID" value="KAF9601994.1"/>
    <property type="molecule type" value="Genomic_DNA"/>
</dbReference>
<dbReference type="FunFam" id="1.50.40.10:FF:000070">
    <property type="entry name" value="Mitochondrial phosphate carrier protein 1, mitochondrial"/>
    <property type="match status" value="1"/>
</dbReference>
<dbReference type="InterPro" id="IPR018108">
    <property type="entry name" value="MCP_transmembrane"/>
</dbReference>
<evidence type="ECO:0000256" key="2">
    <source>
        <dbReference type="ARBA" id="ARBA00006375"/>
    </source>
</evidence>
<dbReference type="PROSITE" id="PS50920">
    <property type="entry name" value="SOLCAR"/>
    <property type="match status" value="3"/>
</dbReference>
<keyword evidence="9 10" id="KW-0472">Membrane</keyword>
<evidence type="ECO:0000256" key="8">
    <source>
        <dbReference type="ARBA" id="ARBA00023128"/>
    </source>
</evidence>
<keyword evidence="3 11" id="KW-0813">Transport</keyword>
<dbReference type="GO" id="GO:0005315">
    <property type="term" value="F:phosphate transmembrane transporter activity"/>
    <property type="evidence" value="ECO:0007669"/>
    <property type="project" value="InterPro"/>
</dbReference>
<evidence type="ECO:0000256" key="11">
    <source>
        <dbReference type="RuleBase" id="RU000488"/>
    </source>
</evidence>
<dbReference type="Pfam" id="PF00153">
    <property type="entry name" value="Mito_carr"/>
    <property type="match status" value="2"/>
</dbReference>
<proteinExistence type="inferred from homology"/>